<dbReference type="HOGENOM" id="CLU_014875_0_0_0"/>
<dbReference type="KEGG" id="caa:Caka_3117"/>
<evidence type="ECO:0000256" key="3">
    <source>
        <dbReference type="ARBA" id="ARBA00022729"/>
    </source>
</evidence>
<dbReference type="PROSITE" id="PS51175">
    <property type="entry name" value="CBM6"/>
    <property type="match status" value="1"/>
</dbReference>
<feature type="chain" id="PRO_5003071512" description="CBM6 domain-containing protein" evidence="5">
    <location>
        <begin position="18"/>
        <end position="753"/>
    </location>
</feature>
<dbReference type="OrthoDB" id="9765222at2"/>
<dbReference type="GO" id="GO:0005576">
    <property type="term" value="C:extracellular region"/>
    <property type="evidence" value="ECO:0007669"/>
    <property type="project" value="UniProtKB-SubCell"/>
</dbReference>
<dbReference type="GO" id="GO:0030246">
    <property type="term" value="F:carbohydrate binding"/>
    <property type="evidence" value="ECO:0007669"/>
    <property type="project" value="InterPro"/>
</dbReference>
<dbReference type="InterPro" id="IPR052052">
    <property type="entry name" value="Polysaccharide_Lyase_9"/>
</dbReference>
<dbReference type="SMART" id="SM00606">
    <property type="entry name" value="CBD_IV"/>
    <property type="match status" value="1"/>
</dbReference>
<dbReference type="SUPFAM" id="SSF51126">
    <property type="entry name" value="Pectin lyase-like"/>
    <property type="match status" value="1"/>
</dbReference>
<dbReference type="Pfam" id="PF21258">
    <property type="entry name" value="Glyco_hydro_120_ins"/>
    <property type="match status" value="1"/>
</dbReference>
<keyword evidence="2" id="KW-0964">Secreted</keyword>
<evidence type="ECO:0000259" key="6">
    <source>
        <dbReference type="PROSITE" id="PS51175"/>
    </source>
</evidence>
<keyword evidence="8" id="KW-1185">Reference proteome</keyword>
<dbReference type="InterPro" id="IPR005084">
    <property type="entry name" value="CBM6"/>
</dbReference>
<gene>
    <name evidence="7" type="ordered locus">Caka_3117</name>
</gene>
<protein>
    <recommendedName>
        <fullName evidence="6">CBM6 domain-containing protein</fullName>
    </recommendedName>
</protein>
<dbReference type="eggNOG" id="COG1653">
    <property type="taxonomic scope" value="Bacteria"/>
</dbReference>
<dbReference type="Pfam" id="PF13229">
    <property type="entry name" value="Beta_helix"/>
    <property type="match status" value="1"/>
</dbReference>
<keyword evidence="3 5" id="KW-0732">Signal</keyword>
<evidence type="ECO:0000313" key="8">
    <source>
        <dbReference type="Proteomes" id="UP000000925"/>
    </source>
</evidence>
<dbReference type="InterPro" id="IPR008979">
    <property type="entry name" value="Galactose-bd-like_sf"/>
</dbReference>
<dbReference type="Pfam" id="PF03422">
    <property type="entry name" value="CBM_6"/>
    <property type="match status" value="1"/>
</dbReference>
<dbReference type="CDD" id="cd04084">
    <property type="entry name" value="CBM6_xylanase-like"/>
    <property type="match status" value="1"/>
</dbReference>
<evidence type="ECO:0000256" key="1">
    <source>
        <dbReference type="ARBA" id="ARBA00004613"/>
    </source>
</evidence>
<dbReference type="InterPro" id="IPR039448">
    <property type="entry name" value="Beta_helix"/>
</dbReference>
<dbReference type="Proteomes" id="UP000000925">
    <property type="component" value="Chromosome"/>
</dbReference>
<dbReference type="PANTHER" id="PTHR40088:SF2">
    <property type="entry name" value="SECRETED SUGAR HYDROLASE"/>
    <property type="match status" value="1"/>
</dbReference>
<evidence type="ECO:0000256" key="5">
    <source>
        <dbReference type="SAM" id="SignalP"/>
    </source>
</evidence>
<dbReference type="InterPro" id="IPR013780">
    <property type="entry name" value="Glyco_hydro_b"/>
</dbReference>
<reference evidence="7 8" key="1">
    <citation type="journal article" date="2010" name="Stand. Genomic Sci.">
        <title>Complete genome sequence of Coraliomargarita akajimensis type strain (04OKA010-24).</title>
        <authorList>
            <person name="Mavromatis K."/>
            <person name="Abt B."/>
            <person name="Brambilla E."/>
            <person name="Lapidus A."/>
            <person name="Copeland A."/>
            <person name="Deshpande S."/>
            <person name="Nolan M."/>
            <person name="Lucas S."/>
            <person name="Tice H."/>
            <person name="Cheng J.F."/>
            <person name="Han C."/>
            <person name="Detter J.C."/>
            <person name="Woyke T."/>
            <person name="Goodwin L."/>
            <person name="Pitluck S."/>
            <person name="Held B."/>
            <person name="Brettin T."/>
            <person name="Tapia R."/>
            <person name="Ivanova N."/>
            <person name="Mikhailova N."/>
            <person name="Pati A."/>
            <person name="Liolios K."/>
            <person name="Chen A."/>
            <person name="Palaniappan K."/>
            <person name="Land M."/>
            <person name="Hauser L."/>
            <person name="Chang Y.J."/>
            <person name="Jeffries C.D."/>
            <person name="Rohde M."/>
            <person name="Goker M."/>
            <person name="Bristow J."/>
            <person name="Eisen J.A."/>
            <person name="Markowitz V."/>
            <person name="Hugenholtz P."/>
            <person name="Klenk H.P."/>
            <person name="Kyrpides N.C."/>
        </authorList>
    </citation>
    <scope>NUCLEOTIDE SEQUENCE [LARGE SCALE GENOMIC DNA]</scope>
    <source>
        <strain evidence="8">DSM 45221 / IAM 15411 / JCM 23193 / KCTC 12865</strain>
    </source>
</reference>
<name>D5EI90_CORAD</name>
<dbReference type="Gene3D" id="2.160.20.10">
    <property type="entry name" value="Single-stranded right-handed beta-helix, Pectin lyase-like"/>
    <property type="match status" value="1"/>
</dbReference>
<dbReference type="InterPro" id="IPR012334">
    <property type="entry name" value="Pectin_lyas_fold"/>
</dbReference>
<proteinExistence type="predicted"/>
<feature type="region of interest" description="Disordered" evidence="4">
    <location>
        <begin position="721"/>
        <end position="753"/>
    </location>
</feature>
<dbReference type="GO" id="GO:0016837">
    <property type="term" value="F:carbon-oxygen lyase activity, acting on polysaccharides"/>
    <property type="evidence" value="ECO:0007669"/>
    <property type="project" value="TreeGrafter"/>
</dbReference>
<dbReference type="CAZy" id="GH120">
    <property type="family name" value="Glycoside Hydrolase Family 120"/>
</dbReference>
<evidence type="ECO:0000313" key="7">
    <source>
        <dbReference type="EMBL" id="ADE56130.1"/>
    </source>
</evidence>
<dbReference type="AlphaFoldDB" id="D5EI90"/>
<dbReference type="STRING" id="583355.Caka_3117"/>
<organism evidence="7 8">
    <name type="scientific">Coraliomargarita akajimensis (strain DSM 45221 / IAM 15411 / JCM 23193 / KCTC 12865 / 04OKA010-24)</name>
    <dbReference type="NCBI Taxonomy" id="583355"/>
    <lineage>
        <taxon>Bacteria</taxon>
        <taxon>Pseudomonadati</taxon>
        <taxon>Verrucomicrobiota</taxon>
        <taxon>Opitutia</taxon>
        <taxon>Puniceicoccales</taxon>
        <taxon>Coraliomargaritaceae</taxon>
        <taxon>Coraliomargarita</taxon>
    </lineage>
</organism>
<feature type="signal peptide" evidence="5">
    <location>
        <begin position="1"/>
        <end position="17"/>
    </location>
</feature>
<feature type="domain" description="CBM6" evidence="6">
    <location>
        <begin position="185"/>
        <end position="324"/>
    </location>
</feature>
<dbReference type="RefSeq" id="WP_013044846.1">
    <property type="nucleotide sequence ID" value="NC_014008.1"/>
</dbReference>
<dbReference type="CAZy" id="CBM6">
    <property type="family name" value="Carbohydrate-Binding Module Family 6"/>
</dbReference>
<dbReference type="SUPFAM" id="SSF49785">
    <property type="entry name" value="Galactose-binding domain-like"/>
    <property type="match status" value="1"/>
</dbReference>
<dbReference type="Gene3D" id="2.60.40.1180">
    <property type="entry name" value="Golgi alpha-mannosidase II"/>
    <property type="match status" value="1"/>
</dbReference>
<dbReference type="InterPro" id="IPR049169">
    <property type="entry name" value="Glyco_hydro_120_ins"/>
</dbReference>
<accession>D5EI90</accession>
<dbReference type="EMBL" id="CP001998">
    <property type="protein sequence ID" value="ADE56130.1"/>
    <property type="molecule type" value="Genomic_DNA"/>
</dbReference>
<evidence type="ECO:0000256" key="4">
    <source>
        <dbReference type="SAM" id="MobiDB-lite"/>
    </source>
</evidence>
<dbReference type="PANTHER" id="PTHR40088">
    <property type="entry name" value="PECTATE LYASE (EUROFUNG)"/>
    <property type="match status" value="1"/>
</dbReference>
<comment type="subcellular location">
    <subcellularLocation>
        <location evidence="1">Secreted</location>
    </subcellularLocation>
</comment>
<dbReference type="InterPro" id="IPR006584">
    <property type="entry name" value="Cellulose-bd_IV"/>
</dbReference>
<evidence type="ECO:0000256" key="2">
    <source>
        <dbReference type="ARBA" id="ARBA00022525"/>
    </source>
</evidence>
<sequence>MKNWILALTSLMTTLSAAEFHVAKHGEDSNPGTAERPFLTISKGASVAMPGDIITVHEGVYREEIDPPRGGTSDSQRIVYRAAEGESVVIKGSEPVDGWEHVEGAVWKLTIDDPDAFFGAFNPFRTQIYGDWYRHEGRLNHVGQVYLNGHWLTEAVSLDAVMQPVGEVPLWYTNDRRYPKDRYGPSVDLLEFESNGQGGTGAVRVVESSERSELLVRDFSGDAYVQGQAGQWLRYDDFDFGTQATKMKLTAMTETFGGLIELRLDGPDGKLLGQCQIDSTGHMWSTGWHHFEFAITRMSGVQTICLVFKDKPKPKANEDAVIIWAQFPGLNPNEAMVEINARETVFYPRQTGINYITVSGFTLEHGSPNWAPPTAEQVGLIGTHWSKGWIIENNTIRYSSCVGITLGKYGDAMDNKAMSAEGYVGTIKRALDQGWSKANIGSHIVRNNRISYCEQAGIVGSMGVAFSEITGNEVFECHRRGLFSGAEMAGIKFHAPIDTLIANNHVYDCYRGMWLDWMTQGTRVSQNLFHGNTSEDLWMEVNHGPCVIDNNFFLSTTSINDWSQGSAFIHNLIAGHIRVSPQGRITPYHPEHSTEIAGLDRGYGGDNRFFNNIFAGADALTSYAAVELPLSTGGNLFLGEAKALDEAKDGVVLQQFDPKIQVVREDDAVFLKLTLPDTKVVKTSLITSETLGETAISKLTYKNYDASALVVSHDYWGRQRDSGMPTVGPVETSETGGTKLKLWPKGETVEPVE</sequence>
<dbReference type="InterPro" id="IPR011050">
    <property type="entry name" value="Pectin_lyase_fold/virulence"/>
</dbReference>